<accession>A0A5J9TK41</accession>
<evidence type="ECO:0000256" key="1">
    <source>
        <dbReference type="SAM" id="Coils"/>
    </source>
</evidence>
<name>A0A5J9TK41_9POAL</name>
<gene>
    <name evidence="2" type="ORF">EJB05_45400</name>
</gene>
<dbReference type="EMBL" id="RWGY01000039">
    <property type="protein sequence ID" value="TVU11796.1"/>
    <property type="molecule type" value="Genomic_DNA"/>
</dbReference>
<comment type="caution">
    <text evidence="2">The sequence shown here is derived from an EMBL/GenBank/DDBJ whole genome shotgun (WGS) entry which is preliminary data.</text>
</comment>
<keyword evidence="1" id="KW-0175">Coiled coil</keyword>
<feature type="non-terminal residue" evidence="2">
    <location>
        <position position="1"/>
    </location>
</feature>
<proteinExistence type="predicted"/>
<sequence>MPRAQVWAPRLLVAHATGGPFWLPFVDATGTFHGYLPESIVRGLGDVLRGWCGVAQADAAAAPGWLRELGARVGRDLHGGWVVAVLPGEVAIVSVCPEAEEPRGMLLRLQRGPLLHLACPEAEERRGMRLRLNGGLLIWVCPEAEQRRGMLLHGKLRRGHLQPAAADSERIGNTTSPLSTNFALECPTKHAKLQNKNKFTNQVTTKIKGPGRRQLRHARNLERAFVAAPAPAALGAQVAAAEATISPDNRQLQKLYGALARKLDQIEALGEQMQGIEREAQSIALGSN</sequence>
<dbReference type="AlphaFoldDB" id="A0A5J9TK41"/>
<organism evidence="2 3">
    <name type="scientific">Eragrostis curvula</name>
    <name type="common">weeping love grass</name>
    <dbReference type="NCBI Taxonomy" id="38414"/>
    <lineage>
        <taxon>Eukaryota</taxon>
        <taxon>Viridiplantae</taxon>
        <taxon>Streptophyta</taxon>
        <taxon>Embryophyta</taxon>
        <taxon>Tracheophyta</taxon>
        <taxon>Spermatophyta</taxon>
        <taxon>Magnoliopsida</taxon>
        <taxon>Liliopsida</taxon>
        <taxon>Poales</taxon>
        <taxon>Poaceae</taxon>
        <taxon>PACMAD clade</taxon>
        <taxon>Chloridoideae</taxon>
        <taxon>Eragrostideae</taxon>
        <taxon>Eragrostidinae</taxon>
        <taxon>Eragrostis</taxon>
    </lineage>
</organism>
<feature type="coiled-coil region" evidence="1">
    <location>
        <begin position="249"/>
        <end position="279"/>
    </location>
</feature>
<keyword evidence="3" id="KW-1185">Reference proteome</keyword>
<dbReference type="Proteomes" id="UP000324897">
    <property type="component" value="Chromosome 3"/>
</dbReference>
<evidence type="ECO:0000313" key="3">
    <source>
        <dbReference type="Proteomes" id="UP000324897"/>
    </source>
</evidence>
<evidence type="ECO:0000313" key="2">
    <source>
        <dbReference type="EMBL" id="TVU11796.1"/>
    </source>
</evidence>
<reference evidence="2 3" key="1">
    <citation type="journal article" date="2019" name="Sci. Rep.">
        <title>A high-quality genome of Eragrostis curvula grass provides insights into Poaceae evolution and supports new strategies to enhance forage quality.</title>
        <authorList>
            <person name="Carballo J."/>
            <person name="Santos B.A.C.M."/>
            <person name="Zappacosta D."/>
            <person name="Garbus I."/>
            <person name="Selva J.P."/>
            <person name="Gallo C.A."/>
            <person name="Diaz A."/>
            <person name="Albertini E."/>
            <person name="Caccamo M."/>
            <person name="Echenique V."/>
        </authorList>
    </citation>
    <scope>NUCLEOTIDE SEQUENCE [LARGE SCALE GENOMIC DNA]</scope>
    <source>
        <strain evidence="3">cv. Victoria</strain>
        <tissue evidence="2">Leaf</tissue>
    </source>
</reference>
<protein>
    <submittedName>
        <fullName evidence="2">Uncharacterized protein</fullName>
    </submittedName>
</protein>
<dbReference type="Gramene" id="TVU11796">
    <property type="protein sequence ID" value="TVU11796"/>
    <property type="gene ID" value="EJB05_45400"/>
</dbReference>